<dbReference type="InterPro" id="IPR002347">
    <property type="entry name" value="SDR_fam"/>
</dbReference>
<organism evidence="5 6">
    <name type="scientific">Streptomyces himastatinicus ATCC 53653</name>
    <dbReference type="NCBI Taxonomy" id="457427"/>
    <lineage>
        <taxon>Bacteria</taxon>
        <taxon>Bacillati</taxon>
        <taxon>Actinomycetota</taxon>
        <taxon>Actinomycetes</taxon>
        <taxon>Kitasatosporales</taxon>
        <taxon>Streptomycetaceae</taxon>
        <taxon>Streptomyces</taxon>
        <taxon>Streptomyces violaceusniger group</taxon>
    </lineage>
</organism>
<dbReference type="InterPro" id="IPR036291">
    <property type="entry name" value="NAD(P)-bd_dom_sf"/>
</dbReference>
<evidence type="ECO:0000256" key="4">
    <source>
        <dbReference type="SAM" id="MobiDB-lite"/>
    </source>
</evidence>
<comment type="similarity">
    <text evidence="1">Belongs to the short-chain dehydrogenases/reductases (SDR) family.</text>
</comment>
<protein>
    <submittedName>
        <fullName evidence="5">Carveol dehydrogenase</fullName>
    </submittedName>
</protein>
<name>D9WAW0_9ACTN</name>
<dbReference type="InterPro" id="IPR020904">
    <property type="entry name" value="Sc_DH/Rdtase_CS"/>
</dbReference>
<reference evidence="5 6" key="1">
    <citation type="submission" date="2009-02" db="EMBL/GenBank/DDBJ databases">
        <title>Annotation of Streptomyces hygroscopicus strain ATCC 53653.</title>
        <authorList>
            <consortium name="The Broad Institute Genome Sequencing Platform"/>
            <consortium name="Broad Institute Microbial Sequencing Center"/>
            <person name="Fischbach M."/>
            <person name="Godfrey P."/>
            <person name="Ward D."/>
            <person name="Young S."/>
            <person name="Zeng Q."/>
            <person name="Koehrsen M."/>
            <person name="Alvarado L."/>
            <person name="Berlin A.M."/>
            <person name="Bochicchio J."/>
            <person name="Borenstein D."/>
            <person name="Chapman S.B."/>
            <person name="Chen Z."/>
            <person name="Engels R."/>
            <person name="Freedman E."/>
            <person name="Gellesch M."/>
            <person name="Goldberg J."/>
            <person name="Griggs A."/>
            <person name="Gujja S."/>
            <person name="Heilman E.R."/>
            <person name="Heiman D.I."/>
            <person name="Hepburn T.A."/>
            <person name="Howarth C."/>
            <person name="Jen D."/>
            <person name="Larson L."/>
            <person name="Lewis B."/>
            <person name="Mehta T."/>
            <person name="Park D."/>
            <person name="Pearson M."/>
            <person name="Richards J."/>
            <person name="Roberts A."/>
            <person name="Saif S."/>
            <person name="Shea T.D."/>
            <person name="Shenoy N."/>
            <person name="Sisk P."/>
            <person name="Stolte C."/>
            <person name="Sykes S.N."/>
            <person name="Thomson T."/>
            <person name="Walk T."/>
            <person name="White J."/>
            <person name="Yandava C."/>
            <person name="Straight P."/>
            <person name="Clardy J."/>
            <person name="Hung D."/>
            <person name="Kolter R."/>
            <person name="Mekalanos J."/>
            <person name="Walker S."/>
            <person name="Walsh C.T."/>
            <person name="Wieland-Brown L.C."/>
            <person name="Haas B."/>
            <person name="Nusbaum C."/>
            <person name="Birren B."/>
        </authorList>
    </citation>
    <scope>NUCLEOTIDE SEQUENCE [LARGE SCALE GENOMIC DNA]</scope>
    <source>
        <strain evidence="5 6">ATCC 53653</strain>
    </source>
</reference>
<dbReference type="AlphaFoldDB" id="D9WAW0"/>
<feature type="compositionally biased region" description="Basic residues" evidence="4">
    <location>
        <begin position="31"/>
        <end position="42"/>
    </location>
</feature>
<evidence type="ECO:0000313" key="6">
    <source>
        <dbReference type="Proteomes" id="UP000003963"/>
    </source>
</evidence>
<dbReference type="PRINTS" id="PR00080">
    <property type="entry name" value="SDRFAMILY"/>
</dbReference>
<feature type="compositionally biased region" description="Basic and acidic residues" evidence="4">
    <location>
        <begin position="9"/>
        <end position="30"/>
    </location>
</feature>
<dbReference type="Gene3D" id="3.40.50.720">
    <property type="entry name" value="NAD(P)-binding Rossmann-like Domain"/>
    <property type="match status" value="1"/>
</dbReference>
<dbReference type="STRING" id="457427.SSOG_00466"/>
<dbReference type="EMBL" id="GG657754">
    <property type="protein sequence ID" value="EFL20754.1"/>
    <property type="molecule type" value="Genomic_DNA"/>
</dbReference>
<dbReference type="Proteomes" id="UP000003963">
    <property type="component" value="Unassembled WGS sequence"/>
</dbReference>
<dbReference type="SUPFAM" id="SSF51735">
    <property type="entry name" value="NAD(P)-binding Rossmann-fold domains"/>
    <property type="match status" value="1"/>
</dbReference>
<keyword evidence="6" id="KW-1185">Reference proteome</keyword>
<keyword evidence="2" id="KW-0560">Oxidoreductase</keyword>
<dbReference type="PRINTS" id="PR00081">
    <property type="entry name" value="GDHRDH"/>
</dbReference>
<dbReference type="PROSITE" id="PS00061">
    <property type="entry name" value="ADH_SHORT"/>
    <property type="match status" value="1"/>
</dbReference>
<feature type="region of interest" description="Disordered" evidence="4">
    <location>
        <begin position="1"/>
        <end position="69"/>
    </location>
</feature>
<gene>
    <name evidence="5" type="ORF">SSOG_00466</name>
</gene>
<dbReference type="Pfam" id="PF13561">
    <property type="entry name" value="adh_short_C2"/>
    <property type="match status" value="1"/>
</dbReference>
<evidence type="ECO:0000256" key="1">
    <source>
        <dbReference type="ARBA" id="ARBA00006484"/>
    </source>
</evidence>
<proteinExistence type="inferred from homology"/>
<evidence type="ECO:0000313" key="5">
    <source>
        <dbReference type="EMBL" id="EFL20754.1"/>
    </source>
</evidence>
<dbReference type="InterPro" id="IPR023985">
    <property type="entry name" value="SDR_subfam_1"/>
</dbReference>
<dbReference type="HOGENOM" id="CLU_010194_1_0_11"/>
<evidence type="ECO:0000256" key="3">
    <source>
        <dbReference type="ARBA" id="ARBA00023027"/>
    </source>
</evidence>
<accession>D9WAW0</accession>
<evidence type="ECO:0000256" key="2">
    <source>
        <dbReference type="ARBA" id="ARBA00023002"/>
    </source>
</evidence>
<dbReference type="PANTHER" id="PTHR42760:SF133">
    <property type="entry name" value="3-OXOACYL-[ACYL-CARRIER-PROTEIN] REDUCTASE"/>
    <property type="match status" value="1"/>
</dbReference>
<dbReference type="GO" id="GO:0016616">
    <property type="term" value="F:oxidoreductase activity, acting on the CH-OH group of donors, NAD or NADP as acceptor"/>
    <property type="evidence" value="ECO:0007669"/>
    <property type="project" value="TreeGrafter"/>
</dbReference>
<dbReference type="NCBIfam" id="TIGR03971">
    <property type="entry name" value="SDR_subfam_1"/>
    <property type="match status" value="1"/>
</dbReference>
<dbReference type="CDD" id="cd05233">
    <property type="entry name" value="SDR_c"/>
    <property type="match status" value="1"/>
</dbReference>
<dbReference type="PANTHER" id="PTHR42760">
    <property type="entry name" value="SHORT-CHAIN DEHYDROGENASES/REDUCTASES FAMILY MEMBER"/>
    <property type="match status" value="1"/>
</dbReference>
<keyword evidence="3" id="KW-0520">NAD</keyword>
<dbReference type="FunFam" id="3.40.50.720:FF:000084">
    <property type="entry name" value="Short-chain dehydrogenase reductase"/>
    <property type="match status" value="1"/>
</dbReference>
<sequence length="353" mass="38062">MASRLRTAPRREPRDDGDIHRRAQPTDRLVRKPRPSRHRTHRPLGGSARPCRPRALPLGEPRSRRGRTSLVTTNITTDRFKGKVALVSGAGRGQGRQVAVDLAKEGADIVGFDICEDIPTASVSMSSAEDLDKTRAEVEATGCSMVAMHADVRDYTQVEGVVERGLAEFGRLDVVVANAGIVADTGPFWELSLQGWNDIIATNLTGVFHTVKAATPAIIEGGRGGALVLVASAGATKGFPNISNYVAAKQGVTGLIRPMAAELGPYNIRVNALSPTNVATDLFMSETNKKLFVPHLADPTDEDYEEAWRPMHVLPVGWIEATDTSAATRWLASDEARYVTGIELRVDAGVVVR</sequence>